<dbReference type="Pfam" id="PF10118">
    <property type="entry name" value="Metal_hydrol"/>
    <property type="match status" value="1"/>
</dbReference>
<dbReference type="AlphaFoldDB" id="A0A7I7L4D9"/>
<keyword evidence="3" id="KW-1185">Reference proteome</keyword>
<keyword evidence="2" id="KW-0378">Hydrolase</keyword>
<name>A0A7I7L4D9_9MYCO</name>
<dbReference type="EMBL" id="AP022569">
    <property type="protein sequence ID" value="BBX48907.1"/>
    <property type="molecule type" value="Genomic_DNA"/>
</dbReference>
<gene>
    <name evidence="2" type="ORF">MCOO_49220</name>
</gene>
<dbReference type="Proteomes" id="UP000465866">
    <property type="component" value="Chromosome"/>
</dbReference>
<protein>
    <submittedName>
        <fullName evidence="2">Metal-dependent hydrolase</fullName>
    </submittedName>
</protein>
<feature type="transmembrane region" description="Helical" evidence="1">
    <location>
        <begin position="199"/>
        <end position="218"/>
    </location>
</feature>
<dbReference type="InterPro" id="IPR016516">
    <property type="entry name" value="UCP07580"/>
</dbReference>
<keyword evidence="1" id="KW-1133">Transmembrane helix</keyword>
<dbReference type="PIRSF" id="PIRSF007580">
    <property type="entry name" value="UCP07580"/>
    <property type="match status" value="1"/>
</dbReference>
<dbReference type="GO" id="GO:0016787">
    <property type="term" value="F:hydrolase activity"/>
    <property type="evidence" value="ECO:0007669"/>
    <property type="project" value="UniProtKB-KW"/>
</dbReference>
<accession>A0A7I7L4D9</accession>
<evidence type="ECO:0000313" key="2">
    <source>
        <dbReference type="EMBL" id="BBX48907.1"/>
    </source>
</evidence>
<dbReference type="PANTHER" id="PTHR39456:SF1">
    <property type="entry name" value="METAL-DEPENDENT HYDROLASE"/>
    <property type="match status" value="1"/>
</dbReference>
<evidence type="ECO:0000313" key="3">
    <source>
        <dbReference type="Proteomes" id="UP000465866"/>
    </source>
</evidence>
<evidence type="ECO:0000256" key="1">
    <source>
        <dbReference type="SAM" id="Phobius"/>
    </source>
</evidence>
<proteinExistence type="predicted"/>
<reference evidence="2 3" key="1">
    <citation type="journal article" date="2019" name="Emerg. Microbes Infect.">
        <title>Comprehensive subspecies identification of 175 nontuberculous mycobacteria species based on 7547 genomic profiles.</title>
        <authorList>
            <person name="Matsumoto Y."/>
            <person name="Kinjo T."/>
            <person name="Motooka D."/>
            <person name="Nabeya D."/>
            <person name="Jung N."/>
            <person name="Uechi K."/>
            <person name="Horii T."/>
            <person name="Iida T."/>
            <person name="Fujita J."/>
            <person name="Nakamura S."/>
        </authorList>
    </citation>
    <scope>NUCLEOTIDE SEQUENCE [LARGE SCALE GENOMIC DNA]</scope>
    <source>
        <strain evidence="2 3">JCM 12404</strain>
    </source>
</reference>
<dbReference type="KEGG" id="mcoo:MCOO_49220"/>
<sequence>MRMTDLEVHHDGYPTYRRKTRFDWSKTPLHWVPDDPFSTHTMNVLHLVLPAGERWFIQVVTEAEPLVDDPELKAAIKPFIQQEAWHAWAHQMVLQHLAEQRLDTKPYTDSLQNWLSKIGAARPEWVPFLRRWWLYGRLAVAAALEPFNAVLGQWVIENRGLESAGADETMLDLLRWHGAEEIEHRSLVFDIYQHVCGNYILRALVMLMTAPVFSLWLIRGVRFLMAQDATVSAKPRWRDWLRASRQNRVPGPRLVLVSVASRFVRPSYHPSTDCSTQLAMDYLEKSPAARAARERAEALMAQTKEPPAL</sequence>
<keyword evidence="1" id="KW-0472">Membrane</keyword>
<dbReference type="PANTHER" id="PTHR39456">
    <property type="entry name" value="METAL-DEPENDENT HYDROLASE"/>
    <property type="match status" value="1"/>
</dbReference>
<keyword evidence="1" id="KW-0812">Transmembrane</keyword>
<organism evidence="2 3">
    <name type="scientific">Mycobacterium cookii</name>
    <dbReference type="NCBI Taxonomy" id="1775"/>
    <lineage>
        <taxon>Bacteria</taxon>
        <taxon>Bacillati</taxon>
        <taxon>Actinomycetota</taxon>
        <taxon>Actinomycetes</taxon>
        <taxon>Mycobacteriales</taxon>
        <taxon>Mycobacteriaceae</taxon>
        <taxon>Mycobacterium</taxon>
    </lineage>
</organism>